<dbReference type="EMBL" id="LR798201">
    <property type="protein sequence ID" value="CAB5162690.1"/>
    <property type="molecule type" value="Genomic_DNA"/>
</dbReference>
<organism evidence="1">
    <name type="scientific">uncultured Caudovirales phage</name>
    <dbReference type="NCBI Taxonomy" id="2100421"/>
    <lineage>
        <taxon>Viruses</taxon>
        <taxon>Duplodnaviria</taxon>
        <taxon>Heunggongvirae</taxon>
        <taxon>Uroviricota</taxon>
        <taxon>Caudoviricetes</taxon>
        <taxon>Peduoviridae</taxon>
        <taxon>Maltschvirus</taxon>
        <taxon>Maltschvirus maltsch</taxon>
    </lineage>
</organism>
<evidence type="ECO:0008006" key="2">
    <source>
        <dbReference type="Google" id="ProtNLM"/>
    </source>
</evidence>
<sequence length="727" mass="77781">MANVRSLQRSFGGGELTPEFFGRIDDAKYQSGLAKCRNFITLPHGPAANRPGFAYVSTVKDSTKRTRLITFAYSTSQTFALEVGVGYFRFHTQGATLLAGTVAAYSGATAYTLGSLASSGGINYYCIAATTGNAPPNATYWYPMPSTGEYEIPNPYAEADLFDIHYVQSADVLTLVHPNYAPRELRRLGATNWQLTSISFVSSLTAPTGISASASGGSGTTYNYKVSAVGLNGIDESLASSAASCNGNLFASGAFNDVTWAAVSGAQRYNVYKQANGALYGYVGQSDGTTFRDDNIAADISKTPPESSNPFAAAGDYPGAVSYFEQRRCFAGTLNKPQNLWMTKSGTESNMAYSLPSRDDDSINFRVAAREANTIRHIVPLTNMVLLTSAAEWRITSINSDAVTPSTVSVRPQSYIGANNVQPAIINNNLIYAAARGGHVRELAYAWQASGYITGDLSLRAPHLFDGLNIVDMAYAKSPQPICWFVSSNGNLLGLTYVPEQQVGAWHWHDTDGVFESICVAAEGNEDALYAVVRRTINGSSVRYVERLASRLYTTPADSFFVDCGSTYSGTATTHISGLGYLEGKTVNILADGAVHPKRVVTGGAITLDVAASKVQVGLPITADLQTLPWAAQVDNGLGQGRTKNVNKVWLRVYRSSGIFVGPDESNLTQAKQRTTESYGSPPALKSEEIGVTITPSWDDSGQVFVRQSDPLPLTLVSMTLEVAIGG</sequence>
<proteinExistence type="predicted"/>
<accession>A0A6J7W8F0</accession>
<gene>
    <name evidence="1" type="ORF">UFOVP151_45</name>
</gene>
<reference evidence="1" key="1">
    <citation type="submission" date="2020-05" db="EMBL/GenBank/DDBJ databases">
        <authorList>
            <person name="Chiriac C."/>
            <person name="Salcher M."/>
            <person name="Ghai R."/>
            <person name="Kavagutti S V."/>
        </authorList>
    </citation>
    <scope>NUCLEOTIDE SEQUENCE</scope>
</reference>
<name>A0A6J7W8F0_9CAUD</name>
<evidence type="ECO:0000313" key="1">
    <source>
        <dbReference type="EMBL" id="CAB5162690.1"/>
    </source>
</evidence>
<protein>
    <recommendedName>
        <fullName evidence="2">Ubiquitin-activating enzyme E1, FCCH domain containing protein</fullName>
    </recommendedName>
</protein>